<comment type="caution">
    <text evidence="2">The sequence shown here is derived from an EMBL/GenBank/DDBJ whole genome shotgun (WGS) entry which is preliminary data.</text>
</comment>
<evidence type="ECO:0000256" key="1">
    <source>
        <dbReference type="SAM" id="MobiDB-lite"/>
    </source>
</evidence>
<proteinExistence type="predicted"/>
<organism evidence="2 3">
    <name type="scientific">Geomobilimonas luticola</name>
    <dbReference type="NCBI Taxonomy" id="1114878"/>
    <lineage>
        <taxon>Bacteria</taxon>
        <taxon>Pseudomonadati</taxon>
        <taxon>Thermodesulfobacteriota</taxon>
        <taxon>Desulfuromonadia</taxon>
        <taxon>Geobacterales</taxon>
        <taxon>Geobacteraceae</taxon>
        <taxon>Geomobilimonas</taxon>
    </lineage>
</organism>
<reference evidence="2 3" key="1">
    <citation type="submission" date="2021-05" db="EMBL/GenBank/DDBJ databases">
        <title>The draft genome of Geobacter luticola JCM 17780.</title>
        <authorList>
            <person name="Xu Z."/>
            <person name="Masuda Y."/>
            <person name="Itoh H."/>
            <person name="Senoo K."/>
        </authorList>
    </citation>
    <scope>NUCLEOTIDE SEQUENCE [LARGE SCALE GENOMIC DNA]</scope>
    <source>
        <strain evidence="2 3">JCM 17780</strain>
    </source>
</reference>
<protein>
    <submittedName>
        <fullName evidence="2">Uncharacterized protein</fullName>
    </submittedName>
</protein>
<gene>
    <name evidence="2" type="ORF">KI810_14545</name>
</gene>
<feature type="region of interest" description="Disordered" evidence="1">
    <location>
        <begin position="48"/>
        <end position="68"/>
    </location>
</feature>
<accession>A0ABS5SG06</accession>
<dbReference type="RefSeq" id="WP_214176289.1">
    <property type="nucleotide sequence ID" value="NZ_JAHCVK010000009.1"/>
</dbReference>
<keyword evidence="3" id="KW-1185">Reference proteome</keyword>
<evidence type="ECO:0000313" key="3">
    <source>
        <dbReference type="Proteomes" id="UP000756860"/>
    </source>
</evidence>
<dbReference type="NCBIfam" id="NF045719">
    <property type="entry name" value="GSU3473_fam"/>
    <property type="match status" value="1"/>
</dbReference>
<sequence length="68" mass="8084">MLIRVVRTDSRHDMVKEYQLDDLIDRGEIVKFQRSSGWVTIGVDPVRKRRQAVHRDQERRRQPQQGAA</sequence>
<dbReference type="EMBL" id="JAHCVK010000009">
    <property type="protein sequence ID" value="MBT0654281.1"/>
    <property type="molecule type" value="Genomic_DNA"/>
</dbReference>
<dbReference type="InterPro" id="IPR054686">
    <property type="entry name" value="GSU3473-like"/>
</dbReference>
<evidence type="ECO:0000313" key="2">
    <source>
        <dbReference type="EMBL" id="MBT0654281.1"/>
    </source>
</evidence>
<dbReference type="Proteomes" id="UP000756860">
    <property type="component" value="Unassembled WGS sequence"/>
</dbReference>
<name>A0ABS5SG06_9BACT</name>